<dbReference type="EMBL" id="DSJL01000011">
    <property type="protein sequence ID" value="HEF66301.1"/>
    <property type="molecule type" value="Genomic_DNA"/>
</dbReference>
<sequence length="81" mass="8825">MLVLTRRPGEAVVIGEGIRVIILAVEGERVKLGIEASREIPIVRAELLAAVEAANRQAAYSPQRVLERLKRALAGAGKERR</sequence>
<proteinExistence type="inferred from homology"/>
<keyword evidence="4" id="KW-1005">Bacterial flagellum biogenesis</keyword>
<dbReference type="SUPFAM" id="SSF117130">
    <property type="entry name" value="CsrA-like"/>
    <property type="match status" value="1"/>
</dbReference>
<comment type="subunit">
    <text evidence="4">Homodimer; the beta-strands of each monomer intercalate to form a hydrophobic core, while the alpha-helices form wings that extend away from the core.</text>
</comment>
<dbReference type="GO" id="GO:0045947">
    <property type="term" value="P:negative regulation of translational initiation"/>
    <property type="evidence" value="ECO:0007669"/>
    <property type="project" value="UniProtKB-UniRule"/>
</dbReference>
<accession>A0A7C1FRN5</accession>
<dbReference type="Gene3D" id="2.60.40.4380">
    <property type="entry name" value="Translational regulator CsrA"/>
    <property type="match status" value="1"/>
</dbReference>
<dbReference type="InterPro" id="IPR036107">
    <property type="entry name" value="CsrA_sf"/>
</dbReference>
<dbReference type="GO" id="GO:0005829">
    <property type="term" value="C:cytosol"/>
    <property type="evidence" value="ECO:0007669"/>
    <property type="project" value="TreeGrafter"/>
</dbReference>
<evidence type="ECO:0000256" key="2">
    <source>
        <dbReference type="ARBA" id="ARBA00022845"/>
    </source>
</evidence>
<keyword evidence="3 4" id="KW-0694">RNA-binding</keyword>
<comment type="caution">
    <text evidence="5">The sequence shown here is derived from an EMBL/GenBank/DDBJ whole genome shotgun (WGS) entry which is preliminary data.</text>
</comment>
<comment type="function">
    <text evidence="4">A translational regulator that binds mRNA to regulate translation initiation and/or mRNA stability. Usually binds in the 5'-UTR at or near the Shine-Dalgarno sequence preventing ribosome-binding, thus repressing translation. Its main target seems to be the major flagellin gene, while its function is anatagonized by FliW.</text>
</comment>
<gene>
    <name evidence="4" type="primary">csrA</name>
    <name evidence="5" type="ORF">ENP47_12010</name>
</gene>
<dbReference type="GO" id="GO:0044781">
    <property type="term" value="P:bacterial-type flagellum organization"/>
    <property type="evidence" value="ECO:0007669"/>
    <property type="project" value="UniProtKB-KW"/>
</dbReference>
<dbReference type="GO" id="GO:1902208">
    <property type="term" value="P:regulation of bacterial-type flagellum assembly"/>
    <property type="evidence" value="ECO:0007669"/>
    <property type="project" value="UniProtKB-UniRule"/>
</dbReference>
<dbReference type="Pfam" id="PF02599">
    <property type="entry name" value="CsrA"/>
    <property type="match status" value="1"/>
</dbReference>
<reference evidence="5" key="1">
    <citation type="journal article" date="2020" name="mSystems">
        <title>Genome- and Community-Level Interaction Insights into Carbon Utilization and Element Cycling Functions of Hydrothermarchaeota in Hydrothermal Sediment.</title>
        <authorList>
            <person name="Zhou Z."/>
            <person name="Liu Y."/>
            <person name="Xu W."/>
            <person name="Pan J."/>
            <person name="Luo Z.H."/>
            <person name="Li M."/>
        </authorList>
    </citation>
    <scope>NUCLEOTIDE SEQUENCE [LARGE SCALE GENOMIC DNA]</scope>
    <source>
        <strain evidence="5">SpSt-222</strain>
    </source>
</reference>
<dbReference type="InterPro" id="IPR003751">
    <property type="entry name" value="CsrA"/>
</dbReference>
<evidence type="ECO:0000256" key="1">
    <source>
        <dbReference type="ARBA" id="ARBA00022490"/>
    </source>
</evidence>
<dbReference type="HAMAP" id="MF_00167">
    <property type="entry name" value="CsrA"/>
    <property type="match status" value="1"/>
</dbReference>
<dbReference type="PANTHER" id="PTHR34984">
    <property type="entry name" value="CARBON STORAGE REGULATOR"/>
    <property type="match status" value="1"/>
</dbReference>
<comment type="subcellular location">
    <subcellularLocation>
        <location evidence="4">Cytoplasm</location>
    </subcellularLocation>
</comment>
<dbReference type="GO" id="GO:0006402">
    <property type="term" value="P:mRNA catabolic process"/>
    <property type="evidence" value="ECO:0007669"/>
    <property type="project" value="InterPro"/>
</dbReference>
<dbReference type="GO" id="GO:0048027">
    <property type="term" value="F:mRNA 5'-UTR binding"/>
    <property type="evidence" value="ECO:0007669"/>
    <property type="project" value="UniProtKB-UniRule"/>
</dbReference>
<organism evidence="5">
    <name type="scientific">Thermomicrobium roseum</name>
    <dbReference type="NCBI Taxonomy" id="500"/>
    <lineage>
        <taxon>Bacteria</taxon>
        <taxon>Pseudomonadati</taxon>
        <taxon>Thermomicrobiota</taxon>
        <taxon>Thermomicrobia</taxon>
        <taxon>Thermomicrobiales</taxon>
        <taxon>Thermomicrobiaceae</taxon>
        <taxon>Thermomicrobium</taxon>
    </lineage>
</organism>
<dbReference type="AlphaFoldDB" id="A0A7C1FRN5"/>
<evidence type="ECO:0000256" key="4">
    <source>
        <dbReference type="HAMAP-Rule" id="MF_00167"/>
    </source>
</evidence>
<protein>
    <recommendedName>
        <fullName evidence="4">Translational regulator CsrA</fullName>
    </recommendedName>
</protein>
<name>A0A7C1FRN5_THERO</name>
<keyword evidence="2 4" id="KW-0810">Translation regulation</keyword>
<dbReference type="PANTHER" id="PTHR34984:SF1">
    <property type="entry name" value="CARBON STORAGE REGULATOR"/>
    <property type="match status" value="1"/>
</dbReference>
<dbReference type="GO" id="GO:0006109">
    <property type="term" value="P:regulation of carbohydrate metabolic process"/>
    <property type="evidence" value="ECO:0007669"/>
    <property type="project" value="InterPro"/>
</dbReference>
<evidence type="ECO:0000313" key="5">
    <source>
        <dbReference type="EMBL" id="HEF66301.1"/>
    </source>
</evidence>
<keyword evidence="4" id="KW-0678">Repressor</keyword>
<evidence type="ECO:0000256" key="3">
    <source>
        <dbReference type="ARBA" id="ARBA00022884"/>
    </source>
</evidence>
<keyword evidence="1 4" id="KW-0963">Cytoplasm</keyword>
<comment type="similarity">
    <text evidence="4">Belongs to the CsrA/RsmA family.</text>
</comment>